<dbReference type="InterPro" id="IPR008921">
    <property type="entry name" value="DNA_pol3_clamp-load_cplx_C"/>
</dbReference>
<evidence type="ECO:0000256" key="9">
    <source>
        <dbReference type="SAM" id="MobiDB-lite"/>
    </source>
</evidence>
<comment type="similarity">
    <text evidence="1">Belongs to the DnaX/STICHEL family.</text>
</comment>
<keyword evidence="6" id="KW-0067">ATP-binding</keyword>
<dbReference type="GO" id="GO:0003887">
    <property type="term" value="F:DNA-directed DNA polymerase activity"/>
    <property type="evidence" value="ECO:0007669"/>
    <property type="project" value="UniProtKB-KW"/>
</dbReference>
<dbReference type="InterPro" id="IPR003593">
    <property type="entry name" value="AAA+_ATPase"/>
</dbReference>
<evidence type="ECO:0000256" key="8">
    <source>
        <dbReference type="ARBA" id="ARBA00049244"/>
    </source>
</evidence>
<keyword evidence="5" id="KW-0862">Zinc</keyword>
<evidence type="ECO:0000256" key="3">
    <source>
        <dbReference type="ARBA" id="ARBA00022723"/>
    </source>
</evidence>
<dbReference type="InterPro" id="IPR012763">
    <property type="entry name" value="DNA_pol_III_sug/sutau_N"/>
</dbReference>
<dbReference type="Pfam" id="PF22608">
    <property type="entry name" value="DNAX_ATPase_lid"/>
    <property type="match status" value="1"/>
</dbReference>
<dbReference type="CDD" id="cd00009">
    <property type="entry name" value="AAA"/>
    <property type="match status" value="1"/>
</dbReference>
<dbReference type="AlphaFoldDB" id="A0A381SNP3"/>
<dbReference type="FunFam" id="3.40.50.300:FF:000014">
    <property type="entry name" value="DNA polymerase III subunit gamma/tau"/>
    <property type="match status" value="1"/>
</dbReference>
<dbReference type="InterPro" id="IPR045085">
    <property type="entry name" value="HLD_clamp_pol_III_gamma_tau"/>
</dbReference>
<dbReference type="CDD" id="cd18137">
    <property type="entry name" value="HLD_clamp_pol_III_gamma_tau"/>
    <property type="match status" value="1"/>
</dbReference>
<dbReference type="PANTHER" id="PTHR11669">
    <property type="entry name" value="REPLICATION FACTOR C / DNA POLYMERASE III GAMMA-TAU SUBUNIT"/>
    <property type="match status" value="1"/>
</dbReference>
<evidence type="ECO:0000313" key="11">
    <source>
        <dbReference type="EMBL" id="SVA05645.1"/>
    </source>
</evidence>
<feature type="region of interest" description="Disordered" evidence="9">
    <location>
        <begin position="405"/>
        <end position="425"/>
    </location>
</feature>
<evidence type="ECO:0000256" key="7">
    <source>
        <dbReference type="ARBA" id="ARBA00022932"/>
    </source>
</evidence>
<dbReference type="Gene3D" id="3.40.50.300">
    <property type="entry name" value="P-loop containing nucleotide triphosphate hydrolases"/>
    <property type="match status" value="1"/>
</dbReference>
<dbReference type="InterPro" id="IPR027417">
    <property type="entry name" value="P-loop_NTPase"/>
</dbReference>
<dbReference type="Pfam" id="PF13177">
    <property type="entry name" value="DNA_pol3_delta2"/>
    <property type="match status" value="1"/>
</dbReference>
<dbReference type="GO" id="GO:0009360">
    <property type="term" value="C:DNA polymerase III complex"/>
    <property type="evidence" value="ECO:0007669"/>
    <property type="project" value="InterPro"/>
</dbReference>
<proteinExistence type="inferred from homology"/>
<dbReference type="EMBL" id="UINC01003361">
    <property type="protein sequence ID" value="SVA05645.1"/>
    <property type="molecule type" value="Genomic_DNA"/>
</dbReference>
<dbReference type="PANTHER" id="PTHR11669:SF0">
    <property type="entry name" value="PROTEIN STICHEL-LIKE 2"/>
    <property type="match status" value="1"/>
</dbReference>
<evidence type="ECO:0000256" key="4">
    <source>
        <dbReference type="ARBA" id="ARBA00022741"/>
    </source>
</evidence>
<keyword evidence="7" id="KW-0548">Nucleotidyltransferase</keyword>
<dbReference type="GO" id="GO:0006261">
    <property type="term" value="P:DNA-templated DNA replication"/>
    <property type="evidence" value="ECO:0007669"/>
    <property type="project" value="TreeGrafter"/>
</dbReference>
<sequence length="554" mass="63394">MSYKVLSLKYRPQNFLEVVGQEHVTQTLVNAFKKDRVGQGYIFTGPRGVGKTTTARILAKGLNCKDSKDGNPCNKCNICHEITEYRNLDVLEIDGASNRGIEEIRNLRELIKFTPMNASYKIFIIDEVHMLTNQAFNALLRTLEEPPPHGKFIMCTTDIHKVPDTIISRCQRFDFNRISINDIKELINSVLKKEKLDSDVESIESIATKSEGSMRDALSILDQVIAFSDSKINFKDVEKILGFVSSEVYFRLTDSIKDKNAKLLLETLTEIRNGGIPVNDVVKGLNVHIRNLMYASLNDGVNLLDISDDLKNEYIESSKLWDLRDLLRITEVINDLEININRSNQPYIMFEITTFKLLEMDQTIFIEELLNKSFTPTGDGQKKNELTDDDKVEKEVNKNIEVDRKDSHELNKNLEDSANTNKDNEDLEDNLKIDIDYVKNKWSDIVTTVTNFRTSIGIVMEHSMPIEVEKSVLKVGVYNQPKFSLDLLNNNKQVIEEIIIKQLDKKVALNFSDIQEENDSIEINEKPLKNNKNKDENSDAMDSVIELFDGEILR</sequence>
<dbReference type="GO" id="GO:0046872">
    <property type="term" value="F:metal ion binding"/>
    <property type="evidence" value="ECO:0007669"/>
    <property type="project" value="UniProtKB-KW"/>
</dbReference>
<organism evidence="11">
    <name type="scientific">marine metagenome</name>
    <dbReference type="NCBI Taxonomy" id="408172"/>
    <lineage>
        <taxon>unclassified sequences</taxon>
        <taxon>metagenomes</taxon>
        <taxon>ecological metagenomes</taxon>
    </lineage>
</organism>
<dbReference type="GO" id="GO:0003677">
    <property type="term" value="F:DNA binding"/>
    <property type="evidence" value="ECO:0007669"/>
    <property type="project" value="InterPro"/>
</dbReference>
<evidence type="ECO:0000256" key="1">
    <source>
        <dbReference type="ARBA" id="ARBA00006360"/>
    </source>
</evidence>
<dbReference type="InterPro" id="IPR001270">
    <property type="entry name" value="ClpA/B"/>
</dbReference>
<keyword evidence="3" id="KW-0479">Metal-binding</keyword>
<dbReference type="NCBIfam" id="NF004046">
    <property type="entry name" value="PRK05563.1"/>
    <property type="match status" value="1"/>
</dbReference>
<evidence type="ECO:0000256" key="2">
    <source>
        <dbReference type="ARBA" id="ARBA00012417"/>
    </source>
</evidence>
<evidence type="ECO:0000259" key="10">
    <source>
        <dbReference type="SMART" id="SM00382"/>
    </source>
</evidence>
<evidence type="ECO:0000256" key="6">
    <source>
        <dbReference type="ARBA" id="ARBA00022840"/>
    </source>
</evidence>
<feature type="compositionally biased region" description="Basic and acidic residues" evidence="9">
    <location>
        <begin position="405"/>
        <end position="415"/>
    </location>
</feature>
<dbReference type="SMART" id="SM00382">
    <property type="entry name" value="AAA"/>
    <property type="match status" value="1"/>
</dbReference>
<evidence type="ECO:0000256" key="5">
    <source>
        <dbReference type="ARBA" id="ARBA00022833"/>
    </source>
</evidence>
<gene>
    <name evidence="11" type="ORF">METZ01_LOCUS58499</name>
</gene>
<comment type="catalytic activity">
    <reaction evidence="8">
        <text>DNA(n) + a 2'-deoxyribonucleoside 5'-triphosphate = DNA(n+1) + diphosphate</text>
        <dbReference type="Rhea" id="RHEA:22508"/>
        <dbReference type="Rhea" id="RHEA-COMP:17339"/>
        <dbReference type="Rhea" id="RHEA-COMP:17340"/>
        <dbReference type="ChEBI" id="CHEBI:33019"/>
        <dbReference type="ChEBI" id="CHEBI:61560"/>
        <dbReference type="ChEBI" id="CHEBI:173112"/>
        <dbReference type="EC" id="2.7.7.7"/>
    </reaction>
</comment>
<dbReference type="Gene3D" id="1.10.8.60">
    <property type="match status" value="1"/>
</dbReference>
<protein>
    <recommendedName>
        <fullName evidence="2">DNA-directed DNA polymerase</fullName>
        <ecNumber evidence="2">2.7.7.7</ecNumber>
    </recommendedName>
</protein>
<name>A0A381SNP3_9ZZZZ</name>
<dbReference type="SUPFAM" id="SSF48019">
    <property type="entry name" value="post-AAA+ oligomerization domain-like"/>
    <property type="match status" value="1"/>
</dbReference>
<accession>A0A381SNP3</accession>
<dbReference type="Gene3D" id="1.20.272.10">
    <property type="match status" value="1"/>
</dbReference>
<dbReference type="InterPro" id="IPR050238">
    <property type="entry name" value="DNA_Rep/Repair_Clamp_Loader"/>
</dbReference>
<dbReference type="EC" id="2.7.7.7" evidence="2"/>
<dbReference type="NCBIfam" id="TIGR02397">
    <property type="entry name" value="dnaX_nterm"/>
    <property type="match status" value="1"/>
</dbReference>
<dbReference type="SUPFAM" id="SSF52540">
    <property type="entry name" value="P-loop containing nucleoside triphosphate hydrolases"/>
    <property type="match status" value="1"/>
</dbReference>
<reference evidence="11" key="1">
    <citation type="submission" date="2018-05" db="EMBL/GenBank/DDBJ databases">
        <authorList>
            <person name="Lanie J.A."/>
            <person name="Ng W.-L."/>
            <person name="Kazmierczak K.M."/>
            <person name="Andrzejewski T.M."/>
            <person name="Davidsen T.M."/>
            <person name="Wayne K.J."/>
            <person name="Tettelin H."/>
            <person name="Glass J.I."/>
            <person name="Rusch D."/>
            <person name="Podicherti R."/>
            <person name="Tsui H.-C.T."/>
            <person name="Winkler M.E."/>
        </authorList>
    </citation>
    <scope>NUCLEOTIDE SEQUENCE</scope>
</reference>
<keyword evidence="7" id="KW-0239">DNA-directed DNA polymerase</keyword>
<keyword evidence="7" id="KW-0808">Transferase</keyword>
<feature type="domain" description="AAA+ ATPase" evidence="10">
    <location>
        <begin position="37"/>
        <end position="179"/>
    </location>
</feature>
<dbReference type="FunFam" id="1.10.8.60:FF:000013">
    <property type="entry name" value="DNA polymerase III subunit gamma/tau"/>
    <property type="match status" value="1"/>
</dbReference>
<dbReference type="PRINTS" id="PR00300">
    <property type="entry name" value="CLPPROTEASEA"/>
</dbReference>
<keyword evidence="4" id="KW-0547">Nucleotide-binding</keyword>
<dbReference type="GO" id="GO:0005524">
    <property type="term" value="F:ATP binding"/>
    <property type="evidence" value="ECO:0007669"/>
    <property type="project" value="UniProtKB-KW"/>
</dbReference>